<feature type="repeat" description="WD" evidence="3">
    <location>
        <begin position="1344"/>
        <end position="1378"/>
    </location>
</feature>
<dbReference type="InterPro" id="IPR027417">
    <property type="entry name" value="P-loop_NTPase"/>
</dbReference>
<proteinExistence type="predicted"/>
<evidence type="ECO:0000313" key="5">
    <source>
        <dbReference type="EMBL" id="CAE6460822.1"/>
    </source>
</evidence>
<dbReference type="InterPro" id="IPR036322">
    <property type="entry name" value="WD40_repeat_dom_sf"/>
</dbReference>
<dbReference type="PROSITE" id="PS00678">
    <property type="entry name" value="WD_REPEATS_1"/>
    <property type="match status" value="5"/>
</dbReference>
<dbReference type="GO" id="GO:1990234">
    <property type="term" value="C:transferase complex"/>
    <property type="evidence" value="ECO:0007669"/>
    <property type="project" value="UniProtKB-ARBA"/>
</dbReference>
<dbReference type="PROSITE" id="PS50082">
    <property type="entry name" value="WD_REPEATS_2"/>
    <property type="match status" value="11"/>
</dbReference>
<dbReference type="InterPro" id="IPR059179">
    <property type="entry name" value="MLKL-like_MCAfunc"/>
</dbReference>
<feature type="repeat" description="WD" evidence="3">
    <location>
        <begin position="811"/>
        <end position="852"/>
    </location>
</feature>
<dbReference type="Gene3D" id="3.40.50.300">
    <property type="entry name" value="P-loop containing nucleotide triphosphate hydrolases"/>
    <property type="match status" value="1"/>
</dbReference>
<feature type="repeat" description="WD" evidence="3">
    <location>
        <begin position="1077"/>
        <end position="1118"/>
    </location>
</feature>
<name>A0A8H3BP33_9AGAM</name>
<gene>
    <name evidence="5" type="ORF">RDB_LOCUS88032</name>
</gene>
<accession>A0A8H3BP33</accession>
<organism evidence="5 6">
    <name type="scientific">Rhizoctonia solani</name>
    <dbReference type="NCBI Taxonomy" id="456999"/>
    <lineage>
        <taxon>Eukaryota</taxon>
        <taxon>Fungi</taxon>
        <taxon>Dikarya</taxon>
        <taxon>Basidiomycota</taxon>
        <taxon>Agaricomycotina</taxon>
        <taxon>Agaricomycetes</taxon>
        <taxon>Cantharellales</taxon>
        <taxon>Ceratobasidiaceae</taxon>
        <taxon>Rhizoctonia</taxon>
    </lineage>
</organism>
<dbReference type="EMBL" id="CAJMWQ010001736">
    <property type="protein sequence ID" value="CAE6460822.1"/>
    <property type="molecule type" value="Genomic_DNA"/>
</dbReference>
<dbReference type="Pfam" id="PF00400">
    <property type="entry name" value="WD40"/>
    <property type="match status" value="11"/>
</dbReference>
<dbReference type="InterPro" id="IPR015943">
    <property type="entry name" value="WD40/YVTN_repeat-like_dom_sf"/>
</dbReference>
<dbReference type="SUPFAM" id="SSF82171">
    <property type="entry name" value="DPP6 N-terminal domain-like"/>
    <property type="match status" value="1"/>
</dbReference>
<dbReference type="Pfam" id="PF24883">
    <property type="entry name" value="NPHP3_N"/>
    <property type="match status" value="1"/>
</dbReference>
<dbReference type="InterPro" id="IPR056884">
    <property type="entry name" value="NPHP3-like_N"/>
</dbReference>
<dbReference type="InterPro" id="IPR007111">
    <property type="entry name" value="NACHT_NTPase"/>
</dbReference>
<feature type="repeat" description="WD" evidence="3">
    <location>
        <begin position="1163"/>
        <end position="1204"/>
    </location>
</feature>
<evidence type="ECO:0000256" key="1">
    <source>
        <dbReference type="ARBA" id="ARBA00022574"/>
    </source>
</evidence>
<dbReference type="GO" id="GO:0005634">
    <property type="term" value="C:nucleus"/>
    <property type="evidence" value="ECO:0007669"/>
    <property type="project" value="TreeGrafter"/>
</dbReference>
<evidence type="ECO:0000259" key="4">
    <source>
        <dbReference type="PROSITE" id="PS50837"/>
    </source>
</evidence>
<dbReference type="InterPro" id="IPR020472">
    <property type="entry name" value="WD40_PAC1"/>
</dbReference>
<reference evidence="5" key="1">
    <citation type="submission" date="2021-01" db="EMBL/GenBank/DDBJ databases">
        <authorList>
            <person name="Kaushik A."/>
        </authorList>
    </citation>
    <scope>NUCLEOTIDE SEQUENCE</scope>
    <source>
        <strain evidence="5">AG1-1B</strain>
    </source>
</reference>
<dbReference type="CDD" id="cd21037">
    <property type="entry name" value="MLKL_NTD"/>
    <property type="match status" value="1"/>
</dbReference>
<dbReference type="SUPFAM" id="SSF50978">
    <property type="entry name" value="WD40 repeat-like"/>
    <property type="match status" value="2"/>
</dbReference>
<dbReference type="CDD" id="cd00200">
    <property type="entry name" value="WD40"/>
    <property type="match status" value="2"/>
</dbReference>
<evidence type="ECO:0000256" key="3">
    <source>
        <dbReference type="PROSITE-ProRule" id="PRU00221"/>
    </source>
</evidence>
<dbReference type="InterPro" id="IPR019775">
    <property type="entry name" value="WD40_repeat_CS"/>
</dbReference>
<dbReference type="PANTHER" id="PTHR22847:SF637">
    <property type="entry name" value="WD REPEAT DOMAIN 5B"/>
    <property type="match status" value="1"/>
</dbReference>
<dbReference type="PRINTS" id="PR00320">
    <property type="entry name" value="GPROTEINBRPT"/>
</dbReference>
<sequence>MAVQLANIKECTSVKNESSSHWNPVTDVLVGLESAVTVFPPLKDALSGLREAIQRTETSKQNSEAYKQLALELQAQISALKERVDQAKPSWMARSIAKIAYSLKKENQFIQAQQGRSEMSRIRNAVSDENEIIQSYRRVESLFRQLQTDISFSTWDALEEQQMNSRLEKLSPVFSAQYDSTFSTEAYVYRGGCTPGTRKKIIQDFKEWVCTTDTFNLYWMNGMPGTGKTTIAFTLCEEFETAKQLGACFFCSHISPDCRTVSRIFPTIAYQLAEYSNPYRNKILEVLTDVPNIAQRSVAVQFKNLILEPLQSSSVKATLPADVVVIIDALDECSSGGDQILRLLVENAAQLPIKFIVTSRPDPLITRQMEVFRASSTHKAFHLHDIGKSFVQEDIAAYLMHEFNKSDFIATSQDIERLAAYAGNLFIVAATTVRYILGHGTAITPGLSRERMRTALEMARSGSGTNMQHIAIDSLYKGILSHMFKQLEEDETAKICRVLWATLCIREPVSINTLSKVLAMEPETVRDIIKLLQSVLHISEATKMVSTLHGSFPDFMFSPERAGDLHCNRKLQEDRLVRSCFSLMENQLRFNICNLKTSYCLDEDSPDLNNQMDAYISPELFYACRYWVDHLRETTNSPELLGLLKRFLYEHLLFWIEVINLKGWVSNATNTMSHAFEWLTHNTTDADHDAETTHLRRAIRDAQNFITSFSAHPVSHSTPHLYLSLLPNSSKHSDLFIHHRKKFHGLPGTLIGPALGSRGGAGALAVWTIGSQPIATAVSPDGTRLALSTYGGGLNIWDIRLGEIVLDLVVDHTKQGNVYSVVFSHHGNRLASGSKNGTICIWDVANAGLLIARINKHTDFIIKVVFSPNSSMLASASADGSVCLWNLRDEKEPSLQHRSWDNDCWDVSFSPDGLLASAGDGQVINLRSAETGSLLIDHNPLKGHAGDVGCILFSQDGSRLVSFSTDMTVRVWKPHNGTLLAGPFRTPIPVDAILYQPITLSPDTEGSLLAYAAGDATIRVINTMTGEVVSGPFAGHTSAIKSVHFLSNGTQLLSSSVDGTIRIWDTHYDVVEPVAAYEGHTMFINSVAFSTDGAQVVSGSDDRAICLWNATSGALIRKISSAHEHDIIAVTFSPDGTKIASGSCDNSVRIWDPQNGTLAREPLTGHTNWVRAVKFSPDGNQLVSGADDSVIRVWDLRHDEISSSRLEDHSDSVLSVEYSADGTRIVSGTRDCNIGLWDAQKLTLIWMGSKHTGRVCSVVFSPDGNFIASGSDDRTIVLWRVHSCTAEVIREPLVGHTREISSLAFSPDGKNLASGSSDHTILVWDVDIRKLRSDSFKFEGYSGVYSIAFSPDGRHIVSGSKDASIRRWDVSIGENSTNSEEALWVARKDGWVIDQDSRLLVWLPHDMRGRIFLDPRNDLTILAGEAITPQTPNIDDFLVGDRWQNCYRGTALSQEVVGEIY</sequence>
<dbReference type="InterPro" id="IPR001680">
    <property type="entry name" value="WD40_rpt"/>
</dbReference>
<feature type="repeat" description="WD" evidence="3">
    <location>
        <begin position="941"/>
        <end position="982"/>
    </location>
</feature>
<dbReference type="SMART" id="SM00320">
    <property type="entry name" value="WD40"/>
    <property type="match status" value="13"/>
</dbReference>
<dbReference type="Gene3D" id="2.130.10.10">
    <property type="entry name" value="YVTN repeat-like/Quinoprotein amine dehydrogenase"/>
    <property type="match status" value="5"/>
</dbReference>
<feature type="domain" description="NACHT" evidence="4">
    <location>
        <begin position="216"/>
        <end position="362"/>
    </location>
</feature>
<feature type="repeat" description="WD" evidence="3">
    <location>
        <begin position="1248"/>
        <end position="1283"/>
    </location>
</feature>
<evidence type="ECO:0000313" key="6">
    <source>
        <dbReference type="Proteomes" id="UP000663826"/>
    </source>
</evidence>
<keyword evidence="1 3" id="KW-0853">WD repeat</keyword>
<dbReference type="Proteomes" id="UP000663826">
    <property type="component" value="Unassembled WGS sequence"/>
</dbReference>
<dbReference type="PROSITE" id="PS50294">
    <property type="entry name" value="WD_REPEATS_REGION"/>
    <property type="match status" value="11"/>
</dbReference>
<feature type="repeat" description="WD" evidence="3">
    <location>
        <begin position="1033"/>
        <end position="1065"/>
    </location>
</feature>
<dbReference type="PROSITE" id="PS50837">
    <property type="entry name" value="NACHT"/>
    <property type="match status" value="1"/>
</dbReference>
<feature type="repeat" description="WD" evidence="3">
    <location>
        <begin position="854"/>
        <end position="895"/>
    </location>
</feature>
<protein>
    <recommendedName>
        <fullName evidence="4">NACHT domain-containing protein</fullName>
    </recommendedName>
</protein>
<comment type="caution">
    <text evidence="5">The sequence shown here is derived from an EMBL/GenBank/DDBJ whole genome shotgun (WGS) entry which is preliminary data.</text>
</comment>
<feature type="repeat" description="WD" evidence="3">
    <location>
        <begin position="1293"/>
        <end position="1327"/>
    </location>
</feature>
<dbReference type="SUPFAM" id="SSF52540">
    <property type="entry name" value="P-loop containing nucleoside triphosphate hydrolases"/>
    <property type="match status" value="1"/>
</dbReference>
<feature type="repeat" description="WD" evidence="3">
    <location>
        <begin position="1206"/>
        <end position="1238"/>
    </location>
</feature>
<evidence type="ECO:0000256" key="2">
    <source>
        <dbReference type="ARBA" id="ARBA00022737"/>
    </source>
</evidence>
<dbReference type="PANTHER" id="PTHR22847">
    <property type="entry name" value="WD40 REPEAT PROTEIN"/>
    <property type="match status" value="1"/>
</dbReference>
<keyword evidence="2" id="KW-0677">Repeat</keyword>
<feature type="repeat" description="WD" evidence="3">
    <location>
        <begin position="1120"/>
        <end position="1161"/>
    </location>
</feature>